<keyword evidence="2" id="KW-1185">Reference proteome</keyword>
<evidence type="ECO:0000313" key="1">
    <source>
        <dbReference type="EMBL" id="KAL0483224.1"/>
    </source>
</evidence>
<organism evidence="1 2">
    <name type="scientific">Acrasis kona</name>
    <dbReference type="NCBI Taxonomy" id="1008807"/>
    <lineage>
        <taxon>Eukaryota</taxon>
        <taxon>Discoba</taxon>
        <taxon>Heterolobosea</taxon>
        <taxon>Tetramitia</taxon>
        <taxon>Eutetramitia</taxon>
        <taxon>Acrasidae</taxon>
        <taxon>Acrasis</taxon>
    </lineage>
</organism>
<dbReference type="Proteomes" id="UP001431209">
    <property type="component" value="Unassembled WGS sequence"/>
</dbReference>
<gene>
    <name evidence="1" type="ORF">AKO1_011516</name>
</gene>
<reference evidence="1 2" key="1">
    <citation type="submission" date="2024-03" db="EMBL/GenBank/DDBJ databases">
        <title>The Acrasis kona genome and developmental transcriptomes reveal deep origins of eukaryotic multicellular pathways.</title>
        <authorList>
            <person name="Sheikh S."/>
            <person name="Fu C.-J."/>
            <person name="Brown M.W."/>
            <person name="Baldauf S.L."/>
        </authorList>
    </citation>
    <scope>NUCLEOTIDE SEQUENCE [LARGE SCALE GENOMIC DNA]</scope>
    <source>
        <strain evidence="1 2">ATCC MYA-3509</strain>
    </source>
</reference>
<name>A0AAW2Z2S5_9EUKA</name>
<sequence length="135" mass="16241">MNLFDYIATPKRDEKYTDEFEEPYVPGTILYDEQLRREVNDPVRIRKNPQPKIVHRGTEDAAGHYDHKEWMVKEWGVYMGMIAALREEALYCFRRYGALSEYKCNEQIRAYLRHANQKNLYEKRHQLAKGERLVE</sequence>
<comment type="caution">
    <text evidence="1">The sequence shown here is derived from an EMBL/GenBank/DDBJ whole genome shotgun (WGS) entry which is preliminary data.</text>
</comment>
<dbReference type="AlphaFoldDB" id="A0AAW2Z2S5"/>
<dbReference type="EMBL" id="JAOPGA020000946">
    <property type="protein sequence ID" value="KAL0483224.1"/>
    <property type="molecule type" value="Genomic_DNA"/>
</dbReference>
<protein>
    <recommendedName>
        <fullName evidence="3">NADH dehydrogenase [ubiquinone] 1 beta subcomplex subunit 10</fullName>
    </recommendedName>
</protein>
<accession>A0AAW2Z2S5</accession>
<evidence type="ECO:0000313" key="2">
    <source>
        <dbReference type="Proteomes" id="UP001431209"/>
    </source>
</evidence>
<evidence type="ECO:0008006" key="3">
    <source>
        <dbReference type="Google" id="ProtNLM"/>
    </source>
</evidence>
<proteinExistence type="predicted"/>